<evidence type="ECO:0000259" key="4">
    <source>
        <dbReference type="PROSITE" id="PS50222"/>
    </source>
</evidence>
<dbReference type="PROSITE" id="PS50222">
    <property type="entry name" value="EF_HAND_2"/>
    <property type="match status" value="1"/>
</dbReference>
<gene>
    <name evidence="5" type="ORF">EHUX00137_LOCUS35626</name>
</gene>
<evidence type="ECO:0000313" key="5">
    <source>
        <dbReference type="EMBL" id="CAE0579521.1"/>
    </source>
</evidence>
<dbReference type="EMBL" id="HBIR01045623">
    <property type="protein sequence ID" value="CAE0579521.1"/>
    <property type="molecule type" value="Transcribed_RNA"/>
</dbReference>
<protein>
    <recommendedName>
        <fullName evidence="4">EF-hand domain-containing protein</fullName>
    </recommendedName>
</protein>
<dbReference type="Gene3D" id="1.10.238.10">
    <property type="entry name" value="EF-hand"/>
    <property type="match status" value="1"/>
</dbReference>
<keyword evidence="3" id="KW-0732">Signal</keyword>
<dbReference type="InterPro" id="IPR002048">
    <property type="entry name" value="EF_hand_dom"/>
</dbReference>
<keyword evidence="1" id="KW-0106">Calcium</keyword>
<feature type="chain" id="PRO_5030625420" description="EF-hand domain-containing protein" evidence="3">
    <location>
        <begin position="22"/>
        <end position="190"/>
    </location>
</feature>
<feature type="signal peptide" evidence="3">
    <location>
        <begin position="1"/>
        <end position="21"/>
    </location>
</feature>
<accession>A0A7S3TBD6</accession>
<dbReference type="InterPro" id="IPR011992">
    <property type="entry name" value="EF-hand-dom_pair"/>
</dbReference>
<dbReference type="AlphaFoldDB" id="A0A7S3TBD6"/>
<evidence type="ECO:0000256" key="1">
    <source>
        <dbReference type="ARBA" id="ARBA00022837"/>
    </source>
</evidence>
<dbReference type="GO" id="GO:0005509">
    <property type="term" value="F:calcium ion binding"/>
    <property type="evidence" value="ECO:0007669"/>
    <property type="project" value="InterPro"/>
</dbReference>
<dbReference type="PROSITE" id="PS00018">
    <property type="entry name" value="EF_HAND_1"/>
    <property type="match status" value="1"/>
</dbReference>
<reference evidence="5" key="1">
    <citation type="submission" date="2021-01" db="EMBL/GenBank/DDBJ databases">
        <authorList>
            <person name="Corre E."/>
            <person name="Pelletier E."/>
            <person name="Niang G."/>
            <person name="Scheremetjew M."/>
            <person name="Finn R."/>
            <person name="Kale V."/>
            <person name="Holt S."/>
            <person name="Cochrane G."/>
            <person name="Meng A."/>
            <person name="Brown T."/>
            <person name="Cohen L."/>
        </authorList>
    </citation>
    <scope>NUCLEOTIDE SEQUENCE</scope>
    <source>
        <strain evidence="5">379</strain>
    </source>
</reference>
<evidence type="ECO:0000256" key="3">
    <source>
        <dbReference type="SAM" id="SignalP"/>
    </source>
</evidence>
<name>A0A7S3TBD6_EMIHU</name>
<feature type="region of interest" description="Disordered" evidence="2">
    <location>
        <begin position="160"/>
        <end position="190"/>
    </location>
</feature>
<dbReference type="SUPFAM" id="SSF47473">
    <property type="entry name" value="EF-hand"/>
    <property type="match status" value="1"/>
</dbReference>
<feature type="domain" description="EF-hand" evidence="4">
    <location>
        <begin position="105"/>
        <end position="140"/>
    </location>
</feature>
<proteinExistence type="predicted"/>
<dbReference type="InterPro" id="IPR018247">
    <property type="entry name" value="EF_Hand_1_Ca_BS"/>
</dbReference>
<sequence>MMFSKLFLLALPAPLFAMASGVPCMTIDHDDFDGDGYWSIEDHKMRYAQRDTDNDGIISLREYLNWYAQRYEFPLTLNKFLEHHLNQAHDLYPVGCVATKEQVADTTEKFKKLLDSADTKGDGIVTRKELLSWRTAKYNSKIAEDPKYYHVASMLERKEADLDEQDVNDDGKVSGDEANPLHGEPVTRRK</sequence>
<organism evidence="5">
    <name type="scientific">Emiliania huxleyi</name>
    <name type="common">Coccolithophore</name>
    <name type="synonym">Pontosphaera huxleyi</name>
    <dbReference type="NCBI Taxonomy" id="2903"/>
    <lineage>
        <taxon>Eukaryota</taxon>
        <taxon>Haptista</taxon>
        <taxon>Haptophyta</taxon>
        <taxon>Prymnesiophyceae</taxon>
        <taxon>Isochrysidales</taxon>
        <taxon>Noelaerhabdaceae</taxon>
        <taxon>Emiliania</taxon>
    </lineage>
</organism>
<evidence type="ECO:0000256" key="2">
    <source>
        <dbReference type="SAM" id="MobiDB-lite"/>
    </source>
</evidence>